<name>A0A381ZKW2_9ZZZZ</name>
<dbReference type="AlphaFoldDB" id="A0A381ZKW2"/>
<sequence length="81" mass="9158">MSDNQSEQLLGVVDALDALSRACSPVEAYERLDPVVLQAFWREWPHTSVWAGNLWRTLNMDLEEPASERRDREVDEVGGSG</sequence>
<organism evidence="1">
    <name type="scientific">marine metagenome</name>
    <dbReference type="NCBI Taxonomy" id="408172"/>
    <lineage>
        <taxon>unclassified sequences</taxon>
        <taxon>metagenomes</taxon>
        <taxon>ecological metagenomes</taxon>
    </lineage>
</organism>
<dbReference type="EMBL" id="UINC01021732">
    <property type="protein sequence ID" value="SVA89905.1"/>
    <property type="molecule type" value="Genomic_DNA"/>
</dbReference>
<protein>
    <submittedName>
        <fullName evidence="1">Uncharacterized protein</fullName>
    </submittedName>
</protein>
<reference evidence="1" key="1">
    <citation type="submission" date="2018-05" db="EMBL/GenBank/DDBJ databases">
        <authorList>
            <person name="Lanie J.A."/>
            <person name="Ng W.-L."/>
            <person name="Kazmierczak K.M."/>
            <person name="Andrzejewski T.M."/>
            <person name="Davidsen T.M."/>
            <person name="Wayne K.J."/>
            <person name="Tettelin H."/>
            <person name="Glass J.I."/>
            <person name="Rusch D."/>
            <person name="Podicherti R."/>
            <person name="Tsui H.-C.T."/>
            <person name="Winkler M.E."/>
        </authorList>
    </citation>
    <scope>NUCLEOTIDE SEQUENCE</scope>
</reference>
<accession>A0A381ZKW2</accession>
<evidence type="ECO:0000313" key="1">
    <source>
        <dbReference type="EMBL" id="SVA89905.1"/>
    </source>
</evidence>
<gene>
    <name evidence="1" type="ORF">METZ01_LOCUS142759</name>
</gene>
<proteinExistence type="predicted"/>